<dbReference type="GO" id="GO:0007189">
    <property type="term" value="P:adenylate cyclase-activating G protein-coupled receptor signaling pathway"/>
    <property type="evidence" value="ECO:0007669"/>
    <property type="project" value="TreeGrafter"/>
</dbReference>
<keyword evidence="7 14" id="KW-1133">Transmembrane helix</keyword>
<evidence type="ECO:0000256" key="6">
    <source>
        <dbReference type="ARBA" id="ARBA00022737"/>
    </source>
</evidence>
<keyword evidence="4" id="KW-0433">Leucine-rich repeat</keyword>
<comment type="caution">
    <text evidence="13">Lacks conserved residue(s) required for the propagation of feature annotation.</text>
</comment>
<keyword evidence="10" id="KW-1015">Disulfide bond</keyword>
<dbReference type="GO" id="GO:0008528">
    <property type="term" value="F:G protein-coupled peptide receptor activity"/>
    <property type="evidence" value="ECO:0007669"/>
    <property type="project" value="TreeGrafter"/>
</dbReference>
<evidence type="ECO:0000256" key="4">
    <source>
        <dbReference type="ARBA" id="ARBA00022614"/>
    </source>
</evidence>
<feature type="transmembrane region" description="Helical" evidence="14">
    <location>
        <begin position="516"/>
        <end position="536"/>
    </location>
</feature>
<evidence type="ECO:0000256" key="8">
    <source>
        <dbReference type="ARBA" id="ARBA00023040"/>
    </source>
</evidence>
<proteinExistence type="inferred from homology"/>
<evidence type="ECO:0000256" key="2">
    <source>
        <dbReference type="ARBA" id="ARBA00010663"/>
    </source>
</evidence>
<keyword evidence="8" id="KW-0297">G-protein coupled receptor</keyword>
<dbReference type="Gene3D" id="3.80.10.10">
    <property type="entry name" value="Ribonuclease Inhibitor"/>
    <property type="match status" value="1"/>
</dbReference>
<feature type="transmembrane region" description="Helical" evidence="14">
    <location>
        <begin position="296"/>
        <end position="317"/>
    </location>
</feature>
<evidence type="ECO:0000256" key="1">
    <source>
        <dbReference type="ARBA" id="ARBA00004651"/>
    </source>
</evidence>
<evidence type="ECO:0000256" key="5">
    <source>
        <dbReference type="ARBA" id="ARBA00022692"/>
    </source>
</evidence>
<evidence type="ECO:0000256" key="3">
    <source>
        <dbReference type="ARBA" id="ARBA00022475"/>
    </source>
</evidence>
<dbReference type="InterPro" id="IPR032675">
    <property type="entry name" value="LRR_dom_sf"/>
</dbReference>
<dbReference type="CDD" id="cd00112">
    <property type="entry name" value="LDLa"/>
    <property type="match status" value="1"/>
</dbReference>
<dbReference type="InterPro" id="IPR000276">
    <property type="entry name" value="GPCR_Rhodpsn"/>
</dbReference>
<dbReference type="CDD" id="cd00637">
    <property type="entry name" value="7tm_classA_rhodopsin-like"/>
    <property type="match status" value="1"/>
</dbReference>
<dbReference type="AlphaFoldDB" id="A0A7R9FKW3"/>
<dbReference type="Gene3D" id="4.10.400.10">
    <property type="entry name" value="Low-density Lipoprotein Receptor"/>
    <property type="match status" value="1"/>
</dbReference>
<evidence type="ECO:0000256" key="9">
    <source>
        <dbReference type="ARBA" id="ARBA00023136"/>
    </source>
</evidence>
<keyword evidence="9 14" id="KW-0472">Membrane</keyword>
<comment type="similarity">
    <text evidence="2">Belongs to the G-protein coupled receptor 1 family.</text>
</comment>
<dbReference type="GO" id="GO:0009755">
    <property type="term" value="P:hormone-mediated signaling pathway"/>
    <property type="evidence" value="ECO:0007669"/>
    <property type="project" value="TreeGrafter"/>
</dbReference>
<gene>
    <name evidence="16" type="ORF">TTEB3V08_LOCUS3541</name>
</gene>
<protein>
    <recommendedName>
        <fullName evidence="15">G-protein coupled receptors family 1 profile domain-containing protein</fullName>
    </recommendedName>
</protein>
<evidence type="ECO:0000256" key="14">
    <source>
        <dbReference type="SAM" id="Phobius"/>
    </source>
</evidence>
<dbReference type="Pfam" id="PF00057">
    <property type="entry name" value="Ldl_recept_a"/>
    <property type="match status" value="1"/>
</dbReference>
<dbReference type="PANTHER" id="PTHR24372">
    <property type="entry name" value="GLYCOPROTEIN HORMONE RECEPTOR"/>
    <property type="match status" value="1"/>
</dbReference>
<evidence type="ECO:0000256" key="7">
    <source>
        <dbReference type="ARBA" id="ARBA00022989"/>
    </source>
</evidence>
<dbReference type="GO" id="GO:0005886">
    <property type="term" value="C:plasma membrane"/>
    <property type="evidence" value="ECO:0007669"/>
    <property type="project" value="UniProtKB-SubCell"/>
</dbReference>
<evidence type="ECO:0000256" key="11">
    <source>
        <dbReference type="ARBA" id="ARBA00023170"/>
    </source>
</evidence>
<dbReference type="Gene3D" id="1.20.1070.10">
    <property type="entry name" value="Rhodopsin 7-helix transmembrane proteins"/>
    <property type="match status" value="2"/>
</dbReference>
<dbReference type="EMBL" id="OE000925">
    <property type="protein sequence ID" value="CAD7455474.1"/>
    <property type="molecule type" value="Genomic_DNA"/>
</dbReference>
<dbReference type="SMART" id="SM00192">
    <property type="entry name" value="LDLa"/>
    <property type="match status" value="1"/>
</dbReference>
<evidence type="ECO:0000256" key="12">
    <source>
        <dbReference type="ARBA" id="ARBA00023224"/>
    </source>
</evidence>
<dbReference type="InterPro" id="IPR036055">
    <property type="entry name" value="LDL_receptor-like_sf"/>
</dbReference>
<accession>A0A7R9FKW3</accession>
<evidence type="ECO:0000256" key="10">
    <source>
        <dbReference type="ARBA" id="ARBA00023157"/>
    </source>
</evidence>
<dbReference type="Pfam" id="PF00001">
    <property type="entry name" value="7tm_1"/>
    <property type="match status" value="1"/>
</dbReference>
<keyword evidence="11" id="KW-0675">Receptor</keyword>
<dbReference type="InterPro" id="IPR017452">
    <property type="entry name" value="GPCR_Rhodpsn_7TM"/>
</dbReference>
<name>A0A7R9FKW3_9NEOP</name>
<dbReference type="PANTHER" id="PTHR24372:SF80">
    <property type="entry name" value="FI21465P1-RELATED"/>
    <property type="match status" value="1"/>
</dbReference>
<keyword evidence="6" id="KW-0677">Repeat</keyword>
<organism evidence="16">
    <name type="scientific">Timema tahoe</name>
    <dbReference type="NCBI Taxonomy" id="61484"/>
    <lineage>
        <taxon>Eukaryota</taxon>
        <taxon>Metazoa</taxon>
        <taxon>Ecdysozoa</taxon>
        <taxon>Arthropoda</taxon>
        <taxon>Hexapoda</taxon>
        <taxon>Insecta</taxon>
        <taxon>Pterygota</taxon>
        <taxon>Neoptera</taxon>
        <taxon>Polyneoptera</taxon>
        <taxon>Phasmatodea</taxon>
        <taxon>Timematodea</taxon>
        <taxon>Timematoidea</taxon>
        <taxon>Timematidae</taxon>
        <taxon>Timema</taxon>
    </lineage>
</organism>
<evidence type="ECO:0000256" key="13">
    <source>
        <dbReference type="PROSITE-ProRule" id="PRU00124"/>
    </source>
</evidence>
<reference evidence="16" key="1">
    <citation type="submission" date="2020-11" db="EMBL/GenBank/DDBJ databases">
        <authorList>
            <person name="Tran Van P."/>
        </authorList>
    </citation>
    <scope>NUCLEOTIDE SEQUENCE</scope>
</reference>
<feature type="transmembrane region" description="Helical" evidence="14">
    <location>
        <begin position="362"/>
        <end position="380"/>
    </location>
</feature>
<feature type="transmembrane region" description="Helical" evidence="14">
    <location>
        <begin position="329"/>
        <end position="350"/>
    </location>
</feature>
<keyword evidence="3" id="KW-1003">Cell membrane</keyword>
<keyword evidence="5 14" id="KW-0812">Transmembrane</keyword>
<keyword evidence="12" id="KW-0807">Transducer</keyword>
<evidence type="ECO:0000313" key="16">
    <source>
        <dbReference type="EMBL" id="CAD7455474.1"/>
    </source>
</evidence>
<dbReference type="InterPro" id="IPR023415">
    <property type="entry name" value="LDLR_class-A_CS"/>
</dbReference>
<feature type="domain" description="G-protein coupled receptors family 1 profile" evidence="15">
    <location>
        <begin position="516"/>
        <end position="567"/>
    </location>
</feature>
<dbReference type="SUPFAM" id="SSF57424">
    <property type="entry name" value="LDL receptor-like module"/>
    <property type="match status" value="1"/>
</dbReference>
<dbReference type="PROSITE" id="PS50068">
    <property type="entry name" value="LDLRA_2"/>
    <property type="match status" value="1"/>
</dbReference>
<dbReference type="InterPro" id="IPR002172">
    <property type="entry name" value="LDrepeatLR_classA_rpt"/>
</dbReference>
<evidence type="ECO:0000259" key="15">
    <source>
        <dbReference type="PROSITE" id="PS50262"/>
    </source>
</evidence>
<dbReference type="SUPFAM" id="SSF81321">
    <property type="entry name" value="Family A G protein-coupled receptor-like"/>
    <property type="match status" value="2"/>
</dbReference>
<dbReference type="PROSITE" id="PS00237">
    <property type="entry name" value="G_PROTEIN_RECEP_F1_1"/>
    <property type="match status" value="1"/>
</dbReference>
<comment type="subcellular location">
    <subcellularLocation>
        <location evidence="1">Cell membrane</location>
        <topology evidence="1">Multi-pass membrane protein</topology>
    </subcellularLocation>
</comment>
<dbReference type="PROSITE" id="PS01209">
    <property type="entry name" value="LDLRA_1"/>
    <property type="match status" value="1"/>
</dbReference>
<sequence>MTGILRFESWSVAPREVLLNGFPPSSHINAAPCGPGTFPCANMSVCIPQRSMCNGYNDCPRGEDEDIITCEVSQLEFRLMLLSGPACPGEGQCVRVRTSASNVHRSRYSVICISGFPQNCTCRNVTWLSCKNLGLSQVPQTVTRNVTRISGLHPPILSVSGTPEKKDDSPYHLISPPRVIPDSAKLHMCNQAKLGLGFLVTTCCQLCQMGRCKNNQLKTLHLKSGFKDLTNLSWLILSDNNLTMRGETFPKLLKLNEIYFKKFLYCTYAPLVPKCKPTTDGVSSFEHLLVKPVLRVTVWIVAAMIGVGNSLVLWGRFSSKDENRVLSLVIRNLAVSDMLMSVYLVVIGFQDAQLRGVYNRQAHIWMSSWTCTCIGIVAMISSEEVYPHLRGGRVESHLRKTTLNTPDRDSNLDIPVIGSPVYCESNNLNHAATKRPHCSWSRVNVGAVKTLDVHSGRHLRSLRRNWSHNKRWTCTLIVSCGRLEGTGNIINDGNQSSRSSQTRVTLSEFYHKNCRVSVFILVFMSMERFLLIAIPFGTHQTMTSKTAVSWLSFIWVVGFSLAAVPGE</sequence>
<feature type="transmembrane region" description="Helical" evidence="14">
    <location>
        <begin position="548"/>
        <end position="566"/>
    </location>
</feature>
<dbReference type="PROSITE" id="PS50262">
    <property type="entry name" value="G_PROTEIN_RECEP_F1_2"/>
    <property type="match status" value="1"/>
</dbReference>